<sequence>METAKVYSPYLDVLKGIAILLMVMGHVIPWTLDKSFIHQPVLSLSGNEFYLSLVYKIIYSFHMPLFFCLWLLLVEIPWKYICYILFSL</sequence>
<feature type="transmembrane region" description="Helical" evidence="1">
    <location>
        <begin position="12"/>
        <end position="32"/>
    </location>
</feature>
<feature type="transmembrane region" description="Helical" evidence="1">
    <location>
        <begin position="52"/>
        <end position="73"/>
    </location>
</feature>
<evidence type="ECO:0000259" key="2">
    <source>
        <dbReference type="Pfam" id="PF01757"/>
    </source>
</evidence>
<name>A0AA90UGY2_9BACT</name>
<reference evidence="4" key="1">
    <citation type="submission" date="2019-09" db="EMBL/GenBank/DDBJ databases">
        <title>Distinct polysaccharide growth profiles of human intestinal Prevotella copri isolates.</title>
        <authorList>
            <person name="Fehlner-Peach H."/>
            <person name="Magnabosco C."/>
            <person name="Raghavan V."/>
            <person name="Scher J.U."/>
            <person name="Tett A."/>
            <person name="Cox L.M."/>
            <person name="Gottsegen C."/>
            <person name="Watters A."/>
            <person name="Wiltshire- Gordon J.D."/>
            <person name="Segata N."/>
            <person name="Bonneau R."/>
            <person name="Littman D.R."/>
        </authorList>
    </citation>
    <scope>NUCLEOTIDE SEQUENCE [LARGE SCALE GENOMIC DNA]</scope>
    <source>
        <strain evidence="4">iAQ1179</strain>
    </source>
</reference>
<gene>
    <name evidence="3" type="ORF">F7D95_12880</name>
</gene>
<dbReference type="Proteomes" id="UP000442105">
    <property type="component" value="Unassembled WGS sequence"/>
</dbReference>
<evidence type="ECO:0000313" key="4">
    <source>
        <dbReference type="Proteomes" id="UP000442105"/>
    </source>
</evidence>
<evidence type="ECO:0000256" key="1">
    <source>
        <dbReference type="SAM" id="Phobius"/>
    </source>
</evidence>
<accession>A0AA90UGY2</accession>
<keyword evidence="3" id="KW-0012">Acyltransferase</keyword>
<dbReference type="EMBL" id="VZCW01000326">
    <property type="protein sequence ID" value="MQN13665.1"/>
    <property type="molecule type" value="Genomic_DNA"/>
</dbReference>
<keyword evidence="3" id="KW-0808">Transferase</keyword>
<keyword evidence="1" id="KW-0812">Transmembrane</keyword>
<keyword evidence="1" id="KW-1133">Transmembrane helix</keyword>
<evidence type="ECO:0000313" key="3">
    <source>
        <dbReference type="EMBL" id="MQN13665.1"/>
    </source>
</evidence>
<protein>
    <submittedName>
        <fullName evidence="3">Acyltransferase family protein</fullName>
    </submittedName>
</protein>
<keyword evidence="1" id="KW-0472">Membrane</keyword>
<proteinExistence type="predicted"/>
<dbReference type="InterPro" id="IPR002656">
    <property type="entry name" value="Acyl_transf_3_dom"/>
</dbReference>
<organism evidence="3 4">
    <name type="scientific">Segatella copri</name>
    <dbReference type="NCBI Taxonomy" id="165179"/>
    <lineage>
        <taxon>Bacteria</taxon>
        <taxon>Pseudomonadati</taxon>
        <taxon>Bacteroidota</taxon>
        <taxon>Bacteroidia</taxon>
        <taxon>Bacteroidales</taxon>
        <taxon>Prevotellaceae</taxon>
        <taxon>Segatella</taxon>
    </lineage>
</organism>
<dbReference type="Pfam" id="PF01757">
    <property type="entry name" value="Acyl_transf_3"/>
    <property type="match status" value="1"/>
</dbReference>
<comment type="caution">
    <text evidence="3">The sequence shown here is derived from an EMBL/GenBank/DDBJ whole genome shotgun (WGS) entry which is preliminary data.</text>
</comment>
<feature type="domain" description="Acyltransferase 3" evidence="2">
    <location>
        <begin position="9"/>
        <end position="69"/>
    </location>
</feature>
<dbReference type="GO" id="GO:0016747">
    <property type="term" value="F:acyltransferase activity, transferring groups other than amino-acyl groups"/>
    <property type="evidence" value="ECO:0007669"/>
    <property type="project" value="InterPro"/>
</dbReference>
<dbReference type="AlphaFoldDB" id="A0AA90UGY2"/>